<name>A0A0K2VFX3_LEPSM</name>
<protein>
    <submittedName>
        <fullName evidence="2">Uncharacterized protein</fullName>
    </submittedName>
</protein>
<organism evidence="2">
    <name type="scientific">Lepeophtheirus salmonis</name>
    <name type="common">Salmon louse</name>
    <name type="synonym">Caligus salmonis</name>
    <dbReference type="NCBI Taxonomy" id="72036"/>
    <lineage>
        <taxon>Eukaryota</taxon>
        <taxon>Metazoa</taxon>
        <taxon>Ecdysozoa</taxon>
        <taxon>Arthropoda</taxon>
        <taxon>Crustacea</taxon>
        <taxon>Multicrustacea</taxon>
        <taxon>Hexanauplia</taxon>
        <taxon>Copepoda</taxon>
        <taxon>Siphonostomatoida</taxon>
        <taxon>Caligidae</taxon>
        <taxon>Lepeophtheirus</taxon>
    </lineage>
</organism>
<evidence type="ECO:0000256" key="1">
    <source>
        <dbReference type="SAM" id="SignalP"/>
    </source>
</evidence>
<dbReference type="AlphaFoldDB" id="A0A0K2VFX3"/>
<accession>A0A0K2VFX3</accession>
<proteinExistence type="predicted"/>
<evidence type="ECO:0000313" key="2">
    <source>
        <dbReference type="EMBL" id="CDW49393.1"/>
    </source>
</evidence>
<dbReference type="EMBL" id="HACA01032032">
    <property type="protein sequence ID" value="CDW49393.1"/>
    <property type="molecule type" value="Transcribed_RNA"/>
</dbReference>
<feature type="signal peptide" evidence="1">
    <location>
        <begin position="1"/>
        <end position="21"/>
    </location>
</feature>
<sequence>MEFMCILIRIIIINLLTTKYSYYSFECVANYTLKLGIKKNNEKLTNISPFNQIKVVNYHNRES</sequence>
<reference evidence="2" key="1">
    <citation type="submission" date="2014-05" db="EMBL/GenBank/DDBJ databases">
        <authorList>
            <person name="Chronopoulou M."/>
        </authorList>
    </citation>
    <scope>NUCLEOTIDE SEQUENCE</scope>
    <source>
        <tissue evidence="2">Whole organism</tissue>
    </source>
</reference>
<feature type="chain" id="PRO_5005489547" evidence="1">
    <location>
        <begin position="22"/>
        <end position="63"/>
    </location>
</feature>
<keyword evidence="1" id="KW-0732">Signal</keyword>